<dbReference type="GO" id="GO:0046983">
    <property type="term" value="F:protein dimerization activity"/>
    <property type="evidence" value="ECO:0007669"/>
    <property type="project" value="InterPro"/>
</dbReference>
<evidence type="ECO:0000256" key="7">
    <source>
        <dbReference type="ARBA" id="ARBA00022840"/>
    </source>
</evidence>
<keyword evidence="5" id="KW-0547">Nucleotide-binding</keyword>
<keyword evidence="7" id="KW-0067">ATP-binding</keyword>
<dbReference type="InterPro" id="IPR036890">
    <property type="entry name" value="HATPase_C_sf"/>
</dbReference>
<comment type="catalytic activity">
    <reaction evidence="1">
        <text>ATP + protein L-histidine = ADP + protein N-phospho-L-histidine.</text>
        <dbReference type="EC" id="2.7.13.3"/>
    </reaction>
</comment>
<dbReference type="InterPro" id="IPR011712">
    <property type="entry name" value="Sig_transdc_His_kin_sub3_dim/P"/>
</dbReference>
<dbReference type="OrthoDB" id="9778366at2"/>
<dbReference type="SMART" id="SM00028">
    <property type="entry name" value="TPR"/>
    <property type="match status" value="2"/>
</dbReference>
<keyword evidence="4" id="KW-0808">Transferase</keyword>
<evidence type="ECO:0000256" key="6">
    <source>
        <dbReference type="ARBA" id="ARBA00022777"/>
    </source>
</evidence>
<evidence type="ECO:0000256" key="2">
    <source>
        <dbReference type="ARBA" id="ARBA00012438"/>
    </source>
</evidence>
<dbReference type="InterPro" id="IPR050482">
    <property type="entry name" value="Sensor_HK_TwoCompSys"/>
</dbReference>
<evidence type="ECO:0000256" key="4">
    <source>
        <dbReference type="ARBA" id="ARBA00022679"/>
    </source>
</evidence>
<keyword evidence="9" id="KW-1133">Transmembrane helix</keyword>
<evidence type="ECO:0000313" key="12">
    <source>
        <dbReference type="EMBL" id="SHK06760.1"/>
    </source>
</evidence>
<dbReference type="Pfam" id="PF07730">
    <property type="entry name" value="HisKA_3"/>
    <property type="match status" value="1"/>
</dbReference>
<dbReference type="CDD" id="cd16917">
    <property type="entry name" value="HATPase_UhpB-NarQ-NarX-like"/>
    <property type="match status" value="1"/>
</dbReference>
<keyword evidence="6 12" id="KW-0418">Kinase</keyword>
<evidence type="ECO:0000256" key="5">
    <source>
        <dbReference type="ARBA" id="ARBA00022741"/>
    </source>
</evidence>
<dbReference type="Pfam" id="PF02518">
    <property type="entry name" value="HATPase_c"/>
    <property type="match status" value="1"/>
</dbReference>
<evidence type="ECO:0000313" key="13">
    <source>
        <dbReference type="Proteomes" id="UP000184172"/>
    </source>
</evidence>
<dbReference type="InterPro" id="IPR011990">
    <property type="entry name" value="TPR-like_helical_dom_sf"/>
</dbReference>
<feature type="domain" description="Signal transduction histidine kinase subgroup 3 dimerisation and phosphoacceptor" evidence="11">
    <location>
        <begin position="487"/>
        <end position="536"/>
    </location>
</feature>
<protein>
    <recommendedName>
        <fullName evidence="2">histidine kinase</fullName>
        <ecNumber evidence="2">2.7.13.3</ecNumber>
    </recommendedName>
</protein>
<keyword evidence="8" id="KW-0902">Two-component regulatory system</keyword>
<name>A0A1M6PFS9_9FLAO</name>
<dbReference type="Gene3D" id="1.25.40.10">
    <property type="entry name" value="Tetratricopeptide repeat domain"/>
    <property type="match status" value="1"/>
</dbReference>
<accession>A0A1M6PFS9</accession>
<keyword evidence="9" id="KW-0472">Membrane</keyword>
<keyword evidence="13" id="KW-1185">Reference proteome</keyword>
<dbReference type="PANTHER" id="PTHR24421">
    <property type="entry name" value="NITRATE/NITRITE SENSOR PROTEIN NARX-RELATED"/>
    <property type="match status" value="1"/>
</dbReference>
<dbReference type="SUPFAM" id="SSF55874">
    <property type="entry name" value="ATPase domain of HSP90 chaperone/DNA topoisomerase II/histidine kinase"/>
    <property type="match status" value="1"/>
</dbReference>
<evidence type="ECO:0000259" key="11">
    <source>
        <dbReference type="Pfam" id="PF07730"/>
    </source>
</evidence>
<dbReference type="Proteomes" id="UP000184172">
    <property type="component" value="Unassembled WGS sequence"/>
</dbReference>
<dbReference type="Gene3D" id="3.30.565.10">
    <property type="entry name" value="Histidine kinase-like ATPase, C-terminal domain"/>
    <property type="match status" value="1"/>
</dbReference>
<dbReference type="AlphaFoldDB" id="A0A1M6PFS9"/>
<feature type="domain" description="Histidine kinase/HSP90-like ATPase" evidence="10">
    <location>
        <begin position="583"/>
        <end position="674"/>
    </location>
</feature>
<evidence type="ECO:0000256" key="8">
    <source>
        <dbReference type="ARBA" id="ARBA00023012"/>
    </source>
</evidence>
<sequence length="675" mass="78024">MRYPFVLFFLMIFSVSHSQQRGEEEVINHLKEEISKNEGVKKLILLDSLSNVIAYGSNFDNDSIVKETIQYAKKLDSANVVVWHAANLIYFENNKNSDPKSGIAVFLENQKWASKVSNREILGKYYYEAGNSYFYLNQFDKSLQFLDSAYHYAQLDADYKFMGLSRQVQGQVYTDMGDFGKASLTFQEALKMFQNEKDTANIVGVRNSLTILYSKNGFYEEARKEREEIIALEKIRKSYNYLSIIYYNAATDYNKLGLQNKRIENLKASIEFARLSEYADYYKPIMLFGLIGAYAENDSIAEAEKLLVEIYKNTEKNTKGLYRPYYLTAIKNLAFAKQNYAEAVRLGKEYLNLKKQGDQYEERQNGEKFLYKVYKALGENDLALTHFENYRTIKDSVEAAQKVRVLSYYQTLYETEKRDLTISAQKSDIALLDEKNKVKNQWLLFGGLGALALFGFVYIIRSRNFARRKHKMQESFTQDLLKTQENERSRIATELHDSIGQKLLIIKNSLLSTDKKEGNEIDLVGETIMEVREMSHNLHPFQFEKLGLTTSLKNMIETFQKNSNVFYSEDIKTQDGLIPKEKEIYVFRMLQEALTNVEKHAEATACNLSSEERKKELVFILKDNGKGFEIPKDTTNFKGLGMKTLHERAQFIKADLTIKSTLGKGTTIIIKIPKK</sequence>
<organism evidence="12 13">
    <name type="scientific">Aequorivita viscosa</name>
    <dbReference type="NCBI Taxonomy" id="797419"/>
    <lineage>
        <taxon>Bacteria</taxon>
        <taxon>Pseudomonadati</taxon>
        <taxon>Bacteroidota</taxon>
        <taxon>Flavobacteriia</taxon>
        <taxon>Flavobacteriales</taxon>
        <taxon>Flavobacteriaceae</taxon>
        <taxon>Aequorivita</taxon>
    </lineage>
</organism>
<dbReference type="STRING" id="797419.SAMN05216556_1445"/>
<dbReference type="SUPFAM" id="SSF48452">
    <property type="entry name" value="TPR-like"/>
    <property type="match status" value="1"/>
</dbReference>
<keyword evidence="3" id="KW-0597">Phosphoprotein</keyword>
<reference evidence="13" key="1">
    <citation type="submission" date="2016-11" db="EMBL/GenBank/DDBJ databases">
        <authorList>
            <person name="Varghese N."/>
            <person name="Submissions S."/>
        </authorList>
    </citation>
    <scope>NUCLEOTIDE SEQUENCE [LARGE SCALE GENOMIC DNA]</scope>
    <source>
        <strain evidence="13">DSM 26349</strain>
    </source>
</reference>
<evidence type="ECO:0000256" key="9">
    <source>
        <dbReference type="SAM" id="Phobius"/>
    </source>
</evidence>
<evidence type="ECO:0000256" key="1">
    <source>
        <dbReference type="ARBA" id="ARBA00000085"/>
    </source>
</evidence>
<feature type="transmembrane region" description="Helical" evidence="9">
    <location>
        <begin position="442"/>
        <end position="460"/>
    </location>
</feature>
<dbReference type="EMBL" id="FQYV01000048">
    <property type="protein sequence ID" value="SHK06760.1"/>
    <property type="molecule type" value="Genomic_DNA"/>
</dbReference>
<dbReference type="GO" id="GO:0000155">
    <property type="term" value="F:phosphorelay sensor kinase activity"/>
    <property type="evidence" value="ECO:0007669"/>
    <property type="project" value="InterPro"/>
</dbReference>
<dbReference type="PANTHER" id="PTHR24421:SF10">
    <property type="entry name" value="NITRATE_NITRITE SENSOR PROTEIN NARQ"/>
    <property type="match status" value="1"/>
</dbReference>
<dbReference type="RefSeq" id="WP_083540884.1">
    <property type="nucleotide sequence ID" value="NZ_FNNS01000044.1"/>
</dbReference>
<evidence type="ECO:0000256" key="3">
    <source>
        <dbReference type="ARBA" id="ARBA00022553"/>
    </source>
</evidence>
<proteinExistence type="predicted"/>
<gene>
    <name evidence="12" type="ORF">SAMN04487908_1484</name>
</gene>
<dbReference type="Gene3D" id="1.20.5.1930">
    <property type="match status" value="1"/>
</dbReference>
<dbReference type="InterPro" id="IPR003594">
    <property type="entry name" value="HATPase_dom"/>
</dbReference>
<dbReference type="GO" id="GO:0016020">
    <property type="term" value="C:membrane"/>
    <property type="evidence" value="ECO:0007669"/>
    <property type="project" value="InterPro"/>
</dbReference>
<dbReference type="EC" id="2.7.13.3" evidence="2"/>
<keyword evidence="9" id="KW-0812">Transmembrane</keyword>
<dbReference type="InterPro" id="IPR019734">
    <property type="entry name" value="TPR_rpt"/>
</dbReference>
<dbReference type="GO" id="GO:0005524">
    <property type="term" value="F:ATP binding"/>
    <property type="evidence" value="ECO:0007669"/>
    <property type="project" value="UniProtKB-KW"/>
</dbReference>
<evidence type="ECO:0000259" key="10">
    <source>
        <dbReference type="Pfam" id="PF02518"/>
    </source>
</evidence>